<sequence length="99" mass="10362">MSTPIRPVTADLQILEPGAASAAPAAKGASFADALGQAVGKVDALQVEADEQARKAAMGEGNLHELALSLEKADIGMRVLTKVRTKVVEAYQEVMRMSV</sequence>
<keyword evidence="3 4" id="KW-0975">Bacterial flagellum</keyword>
<protein>
    <recommendedName>
        <fullName evidence="4 5">Flagellar hook-basal body complex protein FliE</fullName>
    </recommendedName>
</protein>
<comment type="similarity">
    <text evidence="2 4">Belongs to the FliE family.</text>
</comment>
<evidence type="ECO:0000256" key="2">
    <source>
        <dbReference type="ARBA" id="ARBA00009272"/>
    </source>
</evidence>
<reference evidence="7" key="1">
    <citation type="journal article" date="2022" name="Int. J. Syst. Evol. Microbiol.">
        <title>Anaeromyxobacter oryzae sp. nov., Anaeromyxobacter diazotrophicus sp. nov. and Anaeromyxobacter paludicola sp. nov., isolated from paddy soils.</title>
        <authorList>
            <person name="Itoh H."/>
            <person name="Xu Z."/>
            <person name="Mise K."/>
            <person name="Masuda Y."/>
            <person name="Ushijima N."/>
            <person name="Hayakawa C."/>
            <person name="Shiratori Y."/>
            <person name="Senoo K."/>
        </authorList>
    </citation>
    <scope>NUCLEOTIDE SEQUENCE [LARGE SCALE GENOMIC DNA]</scope>
    <source>
        <strain evidence="7">Red630</strain>
    </source>
</reference>
<dbReference type="PANTHER" id="PTHR34653">
    <property type="match status" value="1"/>
</dbReference>
<dbReference type="PRINTS" id="PR01006">
    <property type="entry name" value="FLGHOOKFLIE"/>
</dbReference>
<dbReference type="InterPro" id="IPR001624">
    <property type="entry name" value="FliE"/>
</dbReference>
<evidence type="ECO:0000256" key="5">
    <source>
        <dbReference type="NCBIfam" id="TIGR00205"/>
    </source>
</evidence>
<evidence type="ECO:0000313" key="6">
    <source>
        <dbReference type="EMBL" id="BDG07967.1"/>
    </source>
</evidence>
<dbReference type="PANTHER" id="PTHR34653:SF1">
    <property type="entry name" value="FLAGELLAR HOOK-BASAL BODY COMPLEX PROTEIN FLIE"/>
    <property type="match status" value="1"/>
</dbReference>
<comment type="subcellular location">
    <subcellularLocation>
        <location evidence="1 4">Bacterial flagellum basal body</location>
    </subcellularLocation>
</comment>
<dbReference type="EMBL" id="AP025592">
    <property type="protein sequence ID" value="BDG07967.1"/>
    <property type="molecule type" value="Genomic_DNA"/>
</dbReference>
<name>A0ABN6N456_9BACT</name>
<accession>A0ABN6N456</accession>
<dbReference type="HAMAP" id="MF_00724">
    <property type="entry name" value="FliE"/>
    <property type="match status" value="1"/>
</dbReference>
<keyword evidence="7" id="KW-1185">Reference proteome</keyword>
<dbReference type="RefSeq" id="WP_248345021.1">
    <property type="nucleotide sequence ID" value="NZ_AP025592.1"/>
</dbReference>
<organism evidence="6 7">
    <name type="scientific">Anaeromyxobacter paludicola</name>
    <dbReference type="NCBI Taxonomy" id="2918171"/>
    <lineage>
        <taxon>Bacteria</taxon>
        <taxon>Pseudomonadati</taxon>
        <taxon>Myxococcota</taxon>
        <taxon>Myxococcia</taxon>
        <taxon>Myxococcales</taxon>
        <taxon>Cystobacterineae</taxon>
        <taxon>Anaeromyxobacteraceae</taxon>
        <taxon>Anaeromyxobacter</taxon>
    </lineage>
</organism>
<dbReference type="Proteomes" id="UP001162734">
    <property type="component" value="Chromosome"/>
</dbReference>
<evidence type="ECO:0000256" key="4">
    <source>
        <dbReference type="HAMAP-Rule" id="MF_00724"/>
    </source>
</evidence>
<evidence type="ECO:0000256" key="3">
    <source>
        <dbReference type="ARBA" id="ARBA00023143"/>
    </source>
</evidence>
<dbReference type="NCBIfam" id="TIGR00205">
    <property type="entry name" value="fliE"/>
    <property type="match status" value="1"/>
</dbReference>
<dbReference type="Pfam" id="PF02049">
    <property type="entry name" value="FliE"/>
    <property type="match status" value="1"/>
</dbReference>
<evidence type="ECO:0000313" key="7">
    <source>
        <dbReference type="Proteomes" id="UP001162734"/>
    </source>
</evidence>
<proteinExistence type="inferred from homology"/>
<gene>
    <name evidence="4" type="primary">fliE</name>
    <name evidence="6" type="ORF">AMPC_10800</name>
</gene>
<evidence type="ECO:0000256" key="1">
    <source>
        <dbReference type="ARBA" id="ARBA00004117"/>
    </source>
</evidence>